<dbReference type="Pfam" id="PF17900">
    <property type="entry name" value="Peptidase_M1_N"/>
    <property type="match status" value="1"/>
</dbReference>
<evidence type="ECO:0000259" key="16">
    <source>
        <dbReference type="Pfam" id="PF17900"/>
    </source>
</evidence>
<dbReference type="SUPFAM" id="SSF63737">
    <property type="entry name" value="Leukotriene A4 hydrolase N-terminal domain"/>
    <property type="match status" value="1"/>
</dbReference>
<evidence type="ECO:0000256" key="7">
    <source>
        <dbReference type="ARBA" id="ARBA00022670"/>
    </source>
</evidence>
<dbReference type="Gene3D" id="2.60.40.1730">
    <property type="entry name" value="tricorn interacting facor f3 domain"/>
    <property type="match status" value="1"/>
</dbReference>
<evidence type="ECO:0000256" key="5">
    <source>
        <dbReference type="ARBA" id="ARBA00015611"/>
    </source>
</evidence>
<keyword evidence="7" id="KW-0645">Protease</keyword>
<dbReference type="Pfam" id="PF01433">
    <property type="entry name" value="Peptidase_M1"/>
    <property type="match status" value="1"/>
</dbReference>
<accession>A0ABN2G9R5</accession>
<gene>
    <name evidence="17" type="primary">pepN_1</name>
    <name evidence="17" type="ORF">GCM10009765_16430</name>
</gene>
<comment type="cofactor">
    <cofactor evidence="2">
        <name>Zn(2+)</name>
        <dbReference type="ChEBI" id="CHEBI:29105"/>
    </cofactor>
</comment>
<reference evidence="17 18" key="1">
    <citation type="journal article" date="2019" name="Int. J. Syst. Evol. Microbiol.">
        <title>The Global Catalogue of Microorganisms (GCM) 10K type strain sequencing project: providing services to taxonomists for standard genome sequencing and annotation.</title>
        <authorList>
            <consortium name="The Broad Institute Genomics Platform"/>
            <consortium name="The Broad Institute Genome Sequencing Center for Infectious Disease"/>
            <person name="Wu L."/>
            <person name="Ma J."/>
        </authorList>
    </citation>
    <scope>NUCLEOTIDE SEQUENCE [LARGE SCALE GENOMIC DNA]</scope>
    <source>
        <strain evidence="17 18">JCM 14718</strain>
    </source>
</reference>
<dbReference type="CDD" id="cd09602">
    <property type="entry name" value="M1_APN"/>
    <property type="match status" value="1"/>
</dbReference>
<dbReference type="InterPro" id="IPR001930">
    <property type="entry name" value="Peptidase_M1"/>
</dbReference>
<dbReference type="InterPro" id="IPR045357">
    <property type="entry name" value="Aminopeptidase_N-like_N"/>
</dbReference>
<dbReference type="InterPro" id="IPR042097">
    <property type="entry name" value="Aminopeptidase_N-like_N_sf"/>
</dbReference>
<evidence type="ECO:0000313" key="18">
    <source>
        <dbReference type="Proteomes" id="UP001500618"/>
    </source>
</evidence>
<feature type="domain" description="Peptidase M1 membrane alanine aminopeptidase" evidence="14">
    <location>
        <begin position="223"/>
        <end position="435"/>
    </location>
</feature>
<comment type="similarity">
    <text evidence="3">Belongs to the peptidase M1 family.</text>
</comment>
<dbReference type="InterPro" id="IPR024571">
    <property type="entry name" value="ERAP1-like_C_dom"/>
</dbReference>
<dbReference type="InterPro" id="IPR027268">
    <property type="entry name" value="Peptidase_M4/M1_CTD_sf"/>
</dbReference>
<comment type="catalytic activity">
    <reaction evidence="1">
        <text>Release of an N-terminal amino acid, Xaa-|-Yaa- from a peptide, amide or arylamide. Xaa is preferably Ala, but may be most amino acids including Pro (slow action). When a terminal hydrophobic residue is followed by a prolyl residue, the two may be released as an intact Xaa-Pro dipeptide.</text>
        <dbReference type="EC" id="3.4.11.2"/>
    </reaction>
</comment>
<sequence>MPSLTVGEATVRADLLDVSQYVIDLDLTTGAETFSSTCEIRFRAARTGVSTFVEIAGELTEAVLNGRALDPDSRAENRLPLEIEQTENVLRVSARLPYSHTGEGIHRFVDPADDKVYLYAQSFLSDAQRIFACFDQPDLKASLTVRVRAPREWTVIGNERGERTAPGEWEFAPTKPIPPYLFCVCAGEFRSEYAEHDGIQLGLHCRASLASAMEPDLDELFTVTRQCFDEYHRMFEQRYPFGDTYDQVFVPEFNAGAMENPGCVTFRDEMIFRSAVTDAQRESRAYVIAHEMAHMWFGDLVSMRWWDDLWLNESFAEYMGYRVTSSATRFDNAWVDFTVSRKMWGYAADQSPSTHPISARVADTGSAMTNFDGISYAKGASVLRQLVAWVGDEAFLAGINEHFRRHAYGNAALVDLLDVLESSSGRPLKEWSRVWLEQPGVNTLRPLVDIDDNGDYRSVRIEQSASTDHPVLRPHRIGVGIYRRAGDRVTVDRRVEVDLDPVTQGAVSELPELAGLPAADLLLLNDGDLTFGKIRFDERGTADLVELLPACVDPLARAVMWGAAWELLRDAELSPRKYVDLVSHGLGREDHPAVLDRLLTASRRFPVDLCLTGPDAGTALGTLATAFRELVTTAEPGSARQFVGVRGLATAAAEPADLDQLAGWLAGAGLPDGVELDAELRWTLLSRLVVTGRAGRAEIEAERHQDTSAHGAVHAERCLAALPDEAAKATAWERLTGTEPLSNRFLGAIADGFWQPEQLELTRPYEQRYFTDLPAFAARQSDWMAMIVGRRAYPRYSVDERTAVAADRLLATVESTGLRRAVVDETYELRLALAVRKAFPADTVH</sequence>
<dbReference type="EC" id="3.4.11.2" evidence="4"/>
<keyword evidence="9" id="KW-0378">Hydrolase</keyword>
<evidence type="ECO:0000259" key="15">
    <source>
        <dbReference type="Pfam" id="PF11838"/>
    </source>
</evidence>
<dbReference type="PANTHER" id="PTHR11533">
    <property type="entry name" value="PROTEASE M1 ZINC METALLOPROTEASE"/>
    <property type="match status" value="1"/>
</dbReference>
<dbReference type="Pfam" id="PF11838">
    <property type="entry name" value="ERAP1_C"/>
    <property type="match status" value="1"/>
</dbReference>
<dbReference type="InterPro" id="IPR050344">
    <property type="entry name" value="Peptidase_M1_aminopeptidases"/>
</dbReference>
<dbReference type="Gene3D" id="1.10.390.10">
    <property type="entry name" value="Neutral Protease Domain 2"/>
    <property type="match status" value="1"/>
</dbReference>
<keyword evidence="18" id="KW-1185">Reference proteome</keyword>
<keyword evidence="10" id="KW-0862">Zinc</keyword>
<dbReference type="PRINTS" id="PR00756">
    <property type="entry name" value="ALADIPTASE"/>
</dbReference>
<evidence type="ECO:0000256" key="13">
    <source>
        <dbReference type="ARBA" id="ARBA00031533"/>
    </source>
</evidence>
<evidence type="ECO:0000259" key="14">
    <source>
        <dbReference type="Pfam" id="PF01433"/>
    </source>
</evidence>
<dbReference type="SUPFAM" id="SSF55486">
    <property type="entry name" value="Metalloproteases ('zincins'), catalytic domain"/>
    <property type="match status" value="1"/>
</dbReference>
<dbReference type="GO" id="GO:0004177">
    <property type="term" value="F:aminopeptidase activity"/>
    <property type="evidence" value="ECO:0007669"/>
    <property type="project" value="UniProtKB-KW"/>
</dbReference>
<evidence type="ECO:0000256" key="8">
    <source>
        <dbReference type="ARBA" id="ARBA00022723"/>
    </source>
</evidence>
<dbReference type="RefSeq" id="WP_344308601.1">
    <property type="nucleotide sequence ID" value="NZ_BAAANY010000006.1"/>
</dbReference>
<dbReference type="EMBL" id="BAAANY010000006">
    <property type="protein sequence ID" value="GAA1667758.1"/>
    <property type="molecule type" value="Genomic_DNA"/>
</dbReference>
<dbReference type="Proteomes" id="UP001500618">
    <property type="component" value="Unassembled WGS sequence"/>
</dbReference>
<organism evidence="17 18">
    <name type="scientific">Fodinicola feengrottensis</name>
    <dbReference type="NCBI Taxonomy" id="435914"/>
    <lineage>
        <taxon>Bacteria</taxon>
        <taxon>Bacillati</taxon>
        <taxon>Actinomycetota</taxon>
        <taxon>Actinomycetes</taxon>
        <taxon>Mycobacteriales</taxon>
        <taxon>Fodinicola</taxon>
    </lineage>
</organism>
<evidence type="ECO:0000256" key="12">
    <source>
        <dbReference type="ARBA" id="ARBA00029811"/>
    </source>
</evidence>
<feature type="domain" description="ERAP1-like C-terminal" evidence="15">
    <location>
        <begin position="522"/>
        <end position="824"/>
    </location>
</feature>
<evidence type="ECO:0000256" key="1">
    <source>
        <dbReference type="ARBA" id="ARBA00000098"/>
    </source>
</evidence>
<evidence type="ECO:0000256" key="3">
    <source>
        <dbReference type="ARBA" id="ARBA00010136"/>
    </source>
</evidence>
<evidence type="ECO:0000256" key="2">
    <source>
        <dbReference type="ARBA" id="ARBA00001947"/>
    </source>
</evidence>
<keyword evidence="11" id="KW-0482">Metalloprotease</keyword>
<name>A0ABN2G9R5_9ACTN</name>
<dbReference type="InterPro" id="IPR012778">
    <property type="entry name" value="Pept_M1_aminopeptidase"/>
</dbReference>
<feature type="domain" description="Aminopeptidase N-like N-terminal" evidence="16">
    <location>
        <begin position="103"/>
        <end position="181"/>
    </location>
</feature>
<comment type="caution">
    <text evidence="17">The sequence shown here is derived from an EMBL/GenBank/DDBJ whole genome shotgun (WGS) entry which is preliminary data.</text>
</comment>
<evidence type="ECO:0000256" key="4">
    <source>
        <dbReference type="ARBA" id="ARBA00012564"/>
    </source>
</evidence>
<protein>
    <recommendedName>
        <fullName evidence="5">Aminopeptidase N</fullName>
        <ecNumber evidence="4">3.4.11.2</ecNumber>
    </recommendedName>
    <alternativeName>
        <fullName evidence="12">Alanine aminopeptidase</fullName>
    </alternativeName>
    <alternativeName>
        <fullName evidence="13">Lysyl aminopeptidase</fullName>
    </alternativeName>
</protein>
<dbReference type="PANTHER" id="PTHR11533:SF174">
    <property type="entry name" value="PUROMYCIN-SENSITIVE AMINOPEPTIDASE-RELATED"/>
    <property type="match status" value="1"/>
</dbReference>
<evidence type="ECO:0000256" key="6">
    <source>
        <dbReference type="ARBA" id="ARBA00022438"/>
    </source>
</evidence>
<evidence type="ECO:0000256" key="10">
    <source>
        <dbReference type="ARBA" id="ARBA00022833"/>
    </source>
</evidence>
<keyword evidence="8" id="KW-0479">Metal-binding</keyword>
<dbReference type="InterPro" id="IPR014782">
    <property type="entry name" value="Peptidase_M1_dom"/>
</dbReference>
<keyword evidence="6 17" id="KW-0031">Aminopeptidase</keyword>
<proteinExistence type="inferred from homology"/>
<evidence type="ECO:0000256" key="11">
    <source>
        <dbReference type="ARBA" id="ARBA00023049"/>
    </source>
</evidence>
<evidence type="ECO:0000313" key="17">
    <source>
        <dbReference type="EMBL" id="GAA1667758.1"/>
    </source>
</evidence>
<evidence type="ECO:0000256" key="9">
    <source>
        <dbReference type="ARBA" id="ARBA00022801"/>
    </source>
</evidence>
<dbReference type="NCBIfam" id="TIGR02412">
    <property type="entry name" value="pepN_strep_liv"/>
    <property type="match status" value="1"/>
</dbReference>